<dbReference type="Gene3D" id="3.30.1310.10">
    <property type="entry name" value="Nucleoid-associated protein YbaB-like domain"/>
    <property type="match status" value="1"/>
</dbReference>
<evidence type="ECO:0000256" key="2">
    <source>
        <dbReference type="SAM" id="Coils"/>
    </source>
</evidence>
<dbReference type="GO" id="GO:0043590">
    <property type="term" value="C:bacterial nucleoid"/>
    <property type="evidence" value="ECO:0007669"/>
    <property type="project" value="UniProtKB-UniRule"/>
</dbReference>
<dbReference type="AlphaFoldDB" id="A0A1F6GBS3"/>
<protein>
    <recommendedName>
        <fullName evidence="1">Nucleoid-associated protein A2527_06870</fullName>
    </recommendedName>
</protein>
<comment type="subunit">
    <text evidence="1">Homodimer.</text>
</comment>
<keyword evidence="2" id="KW-0175">Coiled coil</keyword>
<comment type="function">
    <text evidence="1">Binds to DNA and alters its conformation. May be involved in regulation of gene expression, nucleoid organization and DNA protection.</text>
</comment>
<dbReference type="EMBL" id="MFNE01000020">
    <property type="protein sequence ID" value="OGG95545.1"/>
    <property type="molecule type" value="Genomic_DNA"/>
</dbReference>
<dbReference type="NCBIfam" id="TIGR00103">
    <property type="entry name" value="DNA_YbaB_EbfC"/>
    <property type="match status" value="1"/>
</dbReference>
<evidence type="ECO:0000313" key="3">
    <source>
        <dbReference type="EMBL" id="OGG95545.1"/>
    </source>
</evidence>
<dbReference type="Pfam" id="PF02575">
    <property type="entry name" value="YbaB_DNA_bd"/>
    <property type="match status" value="1"/>
</dbReference>
<keyword evidence="1" id="KW-0963">Cytoplasm</keyword>
<organism evidence="3 4">
    <name type="scientific">Candidatus Lambdaproteobacteria bacterium RIFOXYD2_FULL_50_16</name>
    <dbReference type="NCBI Taxonomy" id="1817772"/>
    <lineage>
        <taxon>Bacteria</taxon>
        <taxon>Pseudomonadati</taxon>
        <taxon>Pseudomonadota</taxon>
        <taxon>Candidatus Lambdaproteobacteria</taxon>
    </lineage>
</organism>
<name>A0A1F6GBS3_9PROT</name>
<dbReference type="GO" id="GO:0005737">
    <property type="term" value="C:cytoplasm"/>
    <property type="evidence" value="ECO:0007669"/>
    <property type="project" value="UniProtKB-UniRule"/>
</dbReference>
<evidence type="ECO:0000256" key="1">
    <source>
        <dbReference type="HAMAP-Rule" id="MF_00274"/>
    </source>
</evidence>
<comment type="subcellular location">
    <subcellularLocation>
        <location evidence="1">Cytoplasm</location>
        <location evidence="1">Nucleoid</location>
    </subcellularLocation>
</comment>
<dbReference type="InterPro" id="IPR036894">
    <property type="entry name" value="YbaB-like_sf"/>
</dbReference>
<dbReference type="GO" id="GO:0003677">
    <property type="term" value="F:DNA binding"/>
    <property type="evidence" value="ECO:0007669"/>
    <property type="project" value="UniProtKB-UniRule"/>
</dbReference>
<comment type="similarity">
    <text evidence="1">Belongs to the YbaB/EbfC family.</text>
</comment>
<dbReference type="HAMAP" id="MF_00274">
    <property type="entry name" value="DNA_YbaB_EbfC"/>
    <property type="match status" value="1"/>
</dbReference>
<sequence>MFQGLDLNDLMNKAKDLQKQLQEKKNQSAKELFEASVGGGMIRVKMNGNFELVSLEINNEILADKAILEDLMKAALNEVLRKVKESQSGGININDIMAGFDLSKLGGFTGGDKK</sequence>
<dbReference type="SUPFAM" id="SSF82607">
    <property type="entry name" value="YbaB-like"/>
    <property type="match status" value="1"/>
</dbReference>
<proteinExistence type="inferred from homology"/>
<dbReference type="STRING" id="1817772.A2527_06870"/>
<dbReference type="InterPro" id="IPR004401">
    <property type="entry name" value="YbaB/EbfC"/>
</dbReference>
<feature type="coiled-coil region" evidence="2">
    <location>
        <begin position="7"/>
        <end position="34"/>
    </location>
</feature>
<evidence type="ECO:0000313" key="4">
    <source>
        <dbReference type="Proteomes" id="UP000178449"/>
    </source>
</evidence>
<accession>A0A1F6GBS3</accession>
<comment type="caution">
    <text evidence="3">The sequence shown here is derived from an EMBL/GenBank/DDBJ whole genome shotgun (WGS) entry which is preliminary data.</text>
</comment>
<dbReference type="Proteomes" id="UP000178449">
    <property type="component" value="Unassembled WGS sequence"/>
</dbReference>
<reference evidence="3 4" key="1">
    <citation type="journal article" date="2016" name="Nat. Commun.">
        <title>Thousands of microbial genomes shed light on interconnected biogeochemical processes in an aquifer system.</title>
        <authorList>
            <person name="Anantharaman K."/>
            <person name="Brown C.T."/>
            <person name="Hug L.A."/>
            <person name="Sharon I."/>
            <person name="Castelle C.J."/>
            <person name="Probst A.J."/>
            <person name="Thomas B.C."/>
            <person name="Singh A."/>
            <person name="Wilkins M.J."/>
            <person name="Karaoz U."/>
            <person name="Brodie E.L."/>
            <person name="Williams K.H."/>
            <person name="Hubbard S.S."/>
            <person name="Banfield J.F."/>
        </authorList>
    </citation>
    <scope>NUCLEOTIDE SEQUENCE [LARGE SCALE GENOMIC DNA]</scope>
</reference>
<gene>
    <name evidence="3" type="ORF">A2527_06870</name>
</gene>
<keyword evidence="1" id="KW-0238">DNA-binding</keyword>